<protein>
    <submittedName>
        <fullName evidence="6">AarF/ABC1/UbiB kinase family protein</fullName>
    </submittedName>
</protein>
<comment type="caution">
    <text evidence="6">The sequence shown here is derived from an EMBL/GenBank/DDBJ whole genome shotgun (WGS) entry which is preliminary data.</text>
</comment>
<evidence type="ECO:0000259" key="5">
    <source>
        <dbReference type="PROSITE" id="PS50011"/>
    </source>
</evidence>
<keyword evidence="4" id="KW-0067">ATP-binding</keyword>
<dbReference type="GO" id="GO:0004672">
    <property type="term" value="F:protein kinase activity"/>
    <property type="evidence" value="ECO:0007669"/>
    <property type="project" value="InterPro"/>
</dbReference>
<evidence type="ECO:0000256" key="1">
    <source>
        <dbReference type="ARBA" id="ARBA00009670"/>
    </source>
</evidence>
<dbReference type="EMBL" id="JABEMA010000294">
    <property type="protein sequence ID" value="NNH24244.1"/>
    <property type="molecule type" value="Genomic_DNA"/>
</dbReference>
<dbReference type="PROSITE" id="PS50011">
    <property type="entry name" value="PROTEIN_KINASE_DOM"/>
    <property type="match status" value="1"/>
</dbReference>
<name>A0A849BV22_9ACTN</name>
<evidence type="ECO:0000256" key="4">
    <source>
        <dbReference type="ARBA" id="ARBA00022840"/>
    </source>
</evidence>
<dbReference type="InterPro" id="IPR034646">
    <property type="entry name" value="ADCK3_dom"/>
</dbReference>
<dbReference type="RefSeq" id="WP_171204005.1">
    <property type="nucleotide sequence ID" value="NZ_BAAANP010000034.1"/>
</dbReference>
<organism evidence="6 7">
    <name type="scientific">Pseudokineococcus marinus</name>
    <dbReference type="NCBI Taxonomy" id="351215"/>
    <lineage>
        <taxon>Bacteria</taxon>
        <taxon>Bacillati</taxon>
        <taxon>Actinomycetota</taxon>
        <taxon>Actinomycetes</taxon>
        <taxon>Kineosporiales</taxon>
        <taxon>Kineosporiaceae</taxon>
        <taxon>Pseudokineococcus</taxon>
    </lineage>
</organism>
<dbReference type="SUPFAM" id="SSF56112">
    <property type="entry name" value="Protein kinase-like (PK-like)"/>
    <property type="match status" value="1"/>
</dbReference>
<dbReference type="Pfam" id="PF03109">
    <property type="entry name" value="ABC1"/>
    <property type="match status" value="1"/>
</dbReference>
<dbReference type="InterPro" id="IPR004147">
    <property type="entry name" value="ABC1_dom"/>
</dbReference>
<dbReference type="CDD" id="cd13970">
    <property type="entry name" value="ABC1_ADCK3"/>
    <property type="match status" value="1"/>
</dbReference>
<dbReference type="PANTHER" id="PTHR43851">
    <property type="match status" value="1"/>
</dbReference>
<evidence type="ECO:0000256" key="3">
    <source>
        <dbReference type="ARBA" id="ARBA00022741"/>
    </source>
</evidence>
<accession>A0A849BV22</accession>
<proteinExistence type="inferred from homology"/>
<reference evidence="6 7" key="1">
    <citation type="submission" date="2020-05" db="EMBL/GenBank/DDBJ databases">
        <title>MicrobeNet Type strains.</title>
        <authorList>
            <person name="Nicholson A.C."/>
        </authorList>
    </citation>
    <scope>NUCLEOTIDE SEQUENCE [LARGE SCALE GENOMIC DNA]</scope>
    <source>
        <strain evidence="6 7">JCM 14547</strain>
    </source>
</reference>
<keyword evidence="7" id="KW-1185">Reference proteome</keyword>
<feature type="domain" description="Protein kinase" evidence="5">
    <location>
        <begin position="124"/>
        <end position="437"/>
    </location>
</feature>
<sequence length="437" mass="47371">MDELPRRALQRGVRLASLPAGFAGRTAVGLGKRLGGRPAEAVAAEMQARTAEQLFTVLGQLKGGAMKVGQAMSIFEAALPEEVAAPYRATLTRLQDSAPPMPAATVHGVLDRELGPDWRARFAAFDDEPVAAASIGQVHRGTWEDGRPVAVKIQYPGAAQALVADITQVSRVARLTGSWLPGLDLGPVLAELKERLVEELDYTVEAASQRAFADAFRDDPDFAVPEVLESTEKVIVSEWLDGEPLSTVIREGSQEERDLASRRYLEFLLLGPAETGLLHADPHPGNFRLTSDGRFGILDFGAVKRLPDGMPPAVGRLLGVALSDDPDGVVAGLREEGFIKPSIELDGRALLDYVSTFLRPLDTELFTFDRAWLRELFAEVRDPRTPAWAVGLKLNLPREYVLIHRVWLGGLGVLCQLGGTVPCIEVLEDHLPGFADA</sequence>
<keyword evidence="6" id="KW-0418">Kinase</keyword>
<dbReference type="InterPro" id="IPR000719">
    <property type="entry name" value="Prot_kinase_dom"/>
</dbReference>
<keyword evidence="3" id="KW-0547">Nucleotide-binding</keyword>
<gene>
    <name evidence="6" type="ORF">HLB09_14315</name>
</gene>
<evidence type="ECO:0000313" key="6">
    <source>
        <dbReference type="EMBL" id="NNH24244.1"/>
    </source>
</evidence>
<dbReference type="AlphaFoldDB" id="A0A849BV22"/>
<comment type="similarity">
    <text evidence="1">Belongs to the protein kinase superfamily. ADCK protein kinase family.</text>
</comment>
<keyword evidence="2" id="KW-0808">Transferase</keyword>
<evidence type="ECO:0000256" key="2">
    <source>
        <dbReference type="ARBA" id="ARBA00022679"/>
    </source>
</evidence>
<evidence type="ECO:0000313" key="7">
    <source>
        <dbReference type="Proteomes" id="UP000555552"/>
    </source>
</evidence>
<dbReference type="Proteomes" id="UP000555552">
    <property type="component" value="Unassembled WGS sequence"/>
</dbReference>
<dbReference type="InterPro" id="IPR011009">
    <property type="entry name" value="Kinase-like_dom_sf"/>
</dbReference>
<dbReference type="PANTHER" id="PTHR43851:SF3">
    <property type="entry name" value="COENZYME Q8"/>
    <property type="match status" value="1"/>
</dbReference>
<dbReference type="InterPro" id="IPR051409">
    <property type="entry name" value="Atypical_kinase_ADCK"/>
</dbReference>
<dbReference type="GO" id="GO:0005524">
    <property type="term" value="F:ATP binding"/>
    <property type="evidence" value="ECO:0007669"/>
    <property type="project" value="UniProtKB-KW"/>
</dbReference>